<evidence type="ECO:0000256" key="1">
    <source>
        <dbReference type="SAM" id="Phobius"/>
    </source>
</evidence>
<evidence type="ECO:0000313" key="2">
    <source>
        <dbReference type="EMBL" id="GAA0580513.1"/>
    </source>
</evidence>
<accession>A0A7W7IET3</accession>
<dbReference type="Proteomes" id="UP000549343">
    <property type="component" value="Unassembled WGS sequence"/>
</dbReference>
<dbReference type="InterPro" id="IPR021424">
    <property type="entry name" value="PorA"/>
</dbReference>
<keyword evidence="1" id="KW-0812">Transmembrane</keyword>
<dbReference type="AlphaFoldDB" id="A0A7W7IET3"/>
<keyword evidence="1" id="KW-0472">Membrane</keyword>
<dbReference type="EMBL" id="JACHMV010000001">
    <property type="protein sequence ID" value="MBB4775428.1"/>
    <property type="molecule type" value="Genomic_DNA"/>
</dbReference>
<dbReference type="RefSeq" id="WP_184884685.1">
    <property type="nucleotide sequence ID" value="NZ_BAAAHD010000049.1"/>
</dbReference>
<dbReference type="EMBL" id="BAAAHD010000049">
    <property type="protein sequence ID" value="GAA0580513.1"/>
    <property type="molecule type" value="Genomic_DNA"/>
</dbReference>
<reference evidence="3 4" key="3">
    <citation type="submission" date="2020-08" db="EMBL/GenBank/DDBJ databases">
        <title>Sequencing the genomes of 1000 actinobacteria strains.</title>
        <authorList>
            <person name="Klenk H.-P."/>
        </authorList>
    </citation>
    <scope>NUCLEOTIDE SEQUENCE [LARGE SCALE GENOMIC DNA]</scope>
    <source>
        <strain evidence="3 4">DSM 44772</strain>
    </source>
</reference>
<organism evidence="3 4">
    <name type="scientific">Actinomadura livida</name>
    <dbReference type="NCBI Taxonomy" id="79909"/>
    <lineage>
        <taxon>Bacteria</taxon>
        <taxon>Bacillati</taxon>
        <taxon>Actinomycetota</taxon>
        <taxon>Actinomycetes</taxon>
        <taxon>Streptosporangiales</taxon>
        <taxon>Thermomonosporaceae</taxon>
        <taxon>Actinomadura</taxon>
    </lineage>
</organism>
<protein>
    <submittedName>
        <fullName evidence="2">DUF3068 domain-containing protein</fullName>
    </submittedName>
</protein>
<evidence type="ECO:0000313" key="3">
    <source>
        <dbReference type="EMBL" id="MBB4775428.1"/>
    </source>
</evidence>
<reference evidence="2" key="1">
    <citation type="journal article" date="2014" name="Int. J. Syst. Evol. Microbiol.">
        <title>Complete genome of a new Firmicutes species belonging to the dominant human colonic microbiota ('Ruminococcus bicirculans') reveals two chromosomes and a selective capacity to utilize plant glucans.</title>
        <authorList>
            <consortium name="NISC Comparative Sequencing Program"/>
            <person name="Wegmann U."/>
            <person name="Louis P."/>
            <person name="Goesmann A."/>
            <person name="Henrissat B."/>
            <person name="Duncan S.H."/>
            <person name="Flint H.J."/>
        </authorList>
    </citation>
    <scope>NUCLEOTIDE SEQUENCE</scope>
    <source>
        <strain evidence="2">JCM 10667</strain>
    </source>
</reference>
<dbReference type="Proteomes" id="UP001501427">
    <property type="component" value="Unassembled WGS sequence"/>
</dbReference>
<evidence type="ECO:0000313" key="5">
    <source>
        <dbReference type="Proteomes" id="UP001501427"/>
    </source>
</evidence>
<proteinExistence type="predicted"/>
<reference evidence="5" key="2">
    <citation type="journal article" date="2019" name="Int. J. Syst. Evol. Microbiol.">
        <title>The Global Catalogue of Microorganisms (GCM) 10K type strain sequencing project: providing services to taxonomists for standard genome sequencing and annotation.</title>
        <authorList>
            <consortium name="The Broad Institute Genomics Platform"/>
            <consortium name="The Broad Institute Genome Sequencing Center for Infectious Disease"/>
            <person name="Wu L."/>
            <person name="Ma J."/>
        </authorList>
    </citation>
    <scope>NUCLEOTIDE SEQUENCE [LARGE SCALE GENOMIC DNA]</scope>
    <source>
        <strain evidence="5">JCM 10667</strain>
    </source>
</reference>
<reference evidence="2" key="4">
    <citation type="submission" date="2023-12" db="EMBL/GenBank/DDBJ databases">
        <authorList>
            <person name="Sun Q."/>
            <person name="Inoue M."/>
        </authorList>
    </citation>
    <scope>NUCLEOTIDE SEQUENCE</scope>
    <source>
        <strain evidence="2">JCM 10667</strain>
    </source>
</reference>
<feature type="transmembrane region" description="Helical" evidence="1">
    <location>
        <begin position="285"/>
        <end position="306"/>
    </location>
</feature>
<evidence type="ECO:0000313" key="4">
    <source>
        <dbReference type="Proteomes" id="UP000549343"/>
    </source>
</evidence>
<gene>
    <name evidence="3" type="ORF">F4557_003846</name>
    <name evidence="2" type="ORF">GCM10009546_48680</name>
</gene>
<keyword evidence="5" id="KW-1185">Reference proteome</keyword>
<keyword evidence="1" id="KW-1133">Transmembrane helix</keyword>
<comment type="caution">
    <text evidence="3">The sequence shown here is derived from an EMBL/GenBank/DDBJ whole genome shotgun (WGS) entry which is preliminary data.</text>
</comment>
<name>A0A7W7IET3_9ACTN</name>
<sequence>MRRIIGVSLIGIGAFLVAAGVLVRFYVAPMLIGAPTDIYQVTRLQAENATYLDASSVTVRTGATVAATATARGDVKAAGDGTAVWDTTTVVQDLARGYTIDIQNARYAFDRRTGGLKDCCEAAVQGDKTVQMSGVGLFWPVEANKRDKRLFDTTTRQTWPAVFEGEERIDGRLTYRFVQHIPETKVAGDVPPLPAGLFGRPDGDPAVEAERHYRVDATYWIDPRTGAPVDQRRHLVTTLRPKEGPGSLVVADLNLRMTPESRKALRERSDDGAGKIQLLETVVPLTAAGAGLAAVIAGLLLTLPGGRRTSRRGTRRASS</sequence>
<dbReference type="Pfam" id="PF11271">
    <property type="entry name" value="PorA"/>
    <property type="match status" value="1"/>
</dbReference>